<dbReference type="Proteomes" id="UP000886069">
    <property type="component" value="Unassembled WGS sequence"/>
</dbReference>
<evidence type="ECO:0000313" key="1">
    <source>
        <dbReference type="EMBL" id="HER43676.1"/>
    </source>
</evidence>
<dbReference type="PROSITE" id="PS51257">
    <property type="entry name" value="PROKAR_LIPOPROTEIN"/>
    <property type="match status" value="1"/>
</dbReference>
<evidence type="ECO:0008006" key="2">
    <source>
        <dbReference type="Google" id="ProtNLM"/>
    </source>
</evidence>
<reference evidence="1" key="1">
    <citation type="journal article" date="2020" name="mSystems">
        <title>Genome- and Community-Level Interaction Insights into Carbon Utilization and Element Cycling Functions of Hydrothermarchaeota in Hydrothermal Sediment.</title>
        <authorList>
            <person name="Zhou Z."/>
            <person name="Liu Y."/>
            <person name="Xu W."/>
            <person name="Pan J."/>
            <person name="Luo Z.H."/>
            <person name="Li M."/>
        </authorList>
    </citation>
    <scope>NUCLEOTIDE SEQUENCE [LARGE SCALE GENOMIC DNA]</scope>
    <source>
        <strain evidence="1">SpSt-1233</strain>
    </source>
</reference>
<name>A0A7V2AUT3_UNCEI</name>
<gene>
    <name evidence="1" type="ORF">ENO08_04375</name>
</gene>
<proteinExistence type="predicted"/>
<sequence length="398" mass="45750">MTCRTIRLYTAFSAALLIAVAACPISARGEIRNRLTLGFDSFIDRFTIVDVDTAESVHEYYIGLGNDLRFKSDRAAGGLNNFFRAGTQTIDEHIDGEISLLPVPSTRVDIRSFFHFKHFQESSDYTFGNDYLQSNTLLKIRRTLGEGSKLTLRGRFEGVDYERQNQFDYDYYYYDSGLEFEAGSFLRRLIRVGGFVGHKEAPDTTEMNYERAAGEIEMQFTAGESGLLHIYTMGDRRDYRGTVRSSYWLVLSQAEFMITSLGGRSLSVRFESEYTAYDDPTPVFFDNHFVRCGAGVKIPLRERLSMNAEPRVARMFCRDYAEERYREYTVLLGVELFGGNDFWLIAGYEPGYRDYISDTNALYSDFYLNRLSLMGSIPLSADFYVNVFAMHDPEKHMR</sequence>
<dbReference type="AlphaFoldDB" id="A0A7V2AUT3"/>
<feature type="non-terminal residue" evidence="1">
    <location>
        <position position="398"/>
    </location>
</feature>
<comment type="caution">
    <text evidence="1">The sequence shown here is derived from an EMBL/GenBank/DDBJ whole genome shotgun (WGS) entry which is preliminary data.</text>
</comment>
<accession>A0A7V2AUT3</accession>
<protein>
    <recommendedName>
        <fullName evidence="2">Alginate export domain-containing protein</fullName>
    </recommendedName>
</protein>
<dbReference type="EMBL" id="DSEC01000308">
    <property type="protein sequence ID" value="HER43676.1"/>
    <property type="molecule type" value="Genomic_DNA"/>
</dbReference>
<organism evidence="1">
    <name type="scientific">Eiseniibacteriota bacterium</name>
    <dbReference type="NCBI Taxonomy" id="2212470"/>
    <lineage>
        <taxon>Bacteria</taxon>
        <taxon>Candidatus Eiseniibacteriota</taxon>
    </lineage>
</organism>